<dbReference type="Proteomes" id="UP000054007">
    <property type="component" value="Unassembled WGS sequence"/>
</dbReference>
<evidence type="ECO:0008006" key="3">
    <source>
        <dbReference type="Google" id="ProtNLM"/>
    </source>
</evidence>
<proteinExistence type="predicted"/>
<gene>
    <name evidence="1" type="ORF">CYLTODRAFT_459595</name>
</gene>
<dbReference type="AlphaFoldDB" id="A0A0D7AWV8"/>
<sequence length="158" mass="18183">MPNIETQSQMTIDWTKDIPACSRCTREEETCEYPLSVPCTRCATRGEACDAGLVTKLAMEERVQAQLNDALRTIGAMHKLIHSTHTIHKHMRNITKTMHKFTSGQKKAKKRALKDLVTIQKLQRELRAREVALEHTHCHLNTLEDALDRVYASERVRY</sequence>
<evidence type="ECO:0000313" key="1">
    <source>
        <dbReference type="EMBL" id="KIY61761.1"/>
    </source>
</evidence>
<organism evidence="1 2">
    <name type="scientific">Cylindrobasidium torrendii FP15055 ss-10</name>
    <dbReference type="NCBI Taxonomy" id="1314674"/>
    <lineage>
        <taxon>Eukaryota</taxon>
        <taxon>Fungi</taxon>
        <taxon>Dikarya</taxon>
        <taxon>Basidiomycota</taxon>
        <taxon>Agaricomycotina</taxon>
        <taxon>Agaricomycetes</taxon>
        <taxon>Agaricomycetidae</taxon>
        <taxon>Agaricales</taxon>
        <taxon>Marasmiineae</taxon>
        <taxon>Physalacriaceae</taxon>
        <taxon>Cylindrobasidium</taxon>
    </lineage>
</organism>
<evidence type="ECO:0000313" key="2">
    <source>
        <dbReference type="Proteomes" id="UP000054007"/>
    </source>
</evidence>
<reference evidence="1 2" key="1">
    <citation type="journal article" date="2015" name="Fungal Genet. Biol.">
        <title>Evolution of novel wood decay mechanisms in Agaricales revealed by the genome sequences of Fistulina hepatica and Cylindrobasidium torrendii.</title>
        <authorList>
            <person name="Floudas D."/>
            <person name="Held B.W."/>
            <person name="Riley R."/>
            <person name="Nagy L.G."/>
            <person name="Koehler G."/>
            <person name="Ransdell A.S."/>
            <person name="Younus H."/>
            <person name="Chow J."/>
            <person name="Chiniquy J."/>
            <person name="Lipzen A."/>
            <person name="Tritt A."/>
            <person name="Sun H."/>
            <person name="Haridas S."/>
            <person name="LaButti K."/>
            <person name="Ohm R.A."/>
            <person name="Kues U."/>
            <person name="Blanchette R.A."/>
            <person name="Grigoriev I.V."/>
            <person name="Minto R.E."/>
            <person name="Hibbett D.S."/>
        </authorList>
    </citation>
    <scope>NUCLEOTIDE SEQUENCE [LARGE SCALE GENOMIC DNA]</scope>
    <source>
        <strain evidence="1 2">FP15055 ss-10</strain>
    </source>
</reference>
<name>A0A0D7AWV8_9AGAR</name>
<protein>
    <recommendedName>
        <fullName evidence="3">Zn(2)-C6 fungal-type domain-containing protein</fullName>
    </recommendedName>
</protein>
<dbReference type="EMBL" id="KN880877">
    <property type="protein sequence ID" value="KIY61761.1"/>
    <property type="molecule type" value="Genomic_DNA"/>
</dbReference>
<keyword evidence="2" id="KW-1185">Reference proteome</keyword>
<accession>A0A0D7AWV8</accession>